<dbReference type="InterPro" id="IPR009057">
    <property type="entry name" value="Homeodomain-like_sf"/>
</dbReference>
<dbReference type="Gene3D" id="1.10.10.60">
    <property type="entry name" value="Homeodomain-like"/>
    <property type="match status" value="1"/>
</dbReference>
<sequence length="79" mass="8889">MSYENELRFKFFLVKLLHHGTSCKTYPTAALEEAVRRIKAGEISQKKAAKEHDILVMTLLDHVNGRVSGTKPGLRAAHE</sequence>
<dbReference type="Pfam" id="PF05225">
    <property type="entry name" value="HTH_psq"/>
    <property type="match status" value="1"/>
</dbReference>
<gene>
    <name evidence="2" type="ORF">ElyMa_006973000</name>
</gene>
<dbReference type="InterPro" id="IPR007889">
    <property type="entry name" value="HTH_Psq"/>
</dbReference>
<keyword evidence="3" id="KW-1185">Reference proteome</keyword>
<protein>
    <recommendedName>
        <fullName evidence="1">HTH psq-type domain-containing protein</fullName>
    </recommendedName>
</protein>
<name>A0AAV4JQQ2_9GAST</name>
<dbReference type="SUPFAM" id="SSF46689">
    <property type="entry name" value="Homeodomain-like"/>
    <property type="match status" value="1"/>
</dbReference>
<comment type="caution">
    <text evidence="2">The sequence shown here is derived from an EMBL/GenBank/DDBJ whole genome shotgun (WGS) entry which is preliminary data.</text>
</comment>
<dbReference type="Proteomes" id="UP000762676">
    <property type="component" value="Unassembled WGS sequence"/>
</dbReference>
<accession>A0AAV4JQQ2</accession>
<dbReference type="AlphaFoldDB" id="A0AAV4JQQ2"/>
<evidence type="ECO:0000313" key="3">
    <source>
        <dbReference type="Proteomes" id="UP000762676"/>
    </source>
</evidence>
<organism evidence="2 3">
    <name type="scientific">Elysia marginata</name>
    <dbReference type="NCBI Taxonomy" id="1093978"/>
    <lineage>
        <taxon>Eukaryota</taxon>
        <taxon>Metazoa</taxon>
        <taxon>Spiralia</taxon>
        <taxon>Lophotrochozoa</taxon>
        <taxon>Mollusca</taxon>
        <taxon>Gastropoda</taxon>
        <taxon>Heterobranchia</taxon>
        <taxon>Euthyneura</taxon>
        <taxon>Panpulmonata</taxon>
        <taxon>Sacoglossa</taxon>
        <taxon>Placobranchoidea</taxon>
        <taxon>Plakobranchidae</taxon>
        <taxon>Elysia</taxon>
    </lineage>
</organism>
<dbReference type="EMBL" id="BMAT01013936">
    <property type="protein sequence ID" value="GFS23277.1"/>
    <property type="molecule type" value="Genomic_DNA"/>
</dbReference>
<feature type="domain" description="HTH psq-type" evidence="1">
    <location>
        <begin position="30"/>
        <end position="67"/>
    </location>
</feature>
<reference evidence="2 3" key="1">
    <citation type="journal article" date="2021" name="Elife">
        <title>Chloroplast acquisition without the gene transfer in kleptoplastic sea slugs, Plakobranchus ocellatus.</title>
        <authorList>
            <person name="Maeda T."/>
            <person name="Takahashi S."/>
            <person name="Yoshida T."/>
            <person name="Shimamura S."/>
            <person name="Takaki Y."/>
            <person name="Nagai Y."/>
            <person name="Toyoda A."/>
            <person name="Suzuki Y."/>
            <person name="Arimoto A."/>
            <person name="Ishii H."/>
            <person name="Satoh N."/>
            <person name="Nishiyama T."/>
            <person name="Hasebe M."/>
            <person name="Maruyama T."/>
            <person name="Minagawa J."/>
            <person name="Obokata J."/>
            <person name="Shigenobu S."/>
        </authorList>
    </citation>
    <scope>NUCLEOTIDE SEQUENCE [LARGE SCALE GENOMIC DNA]</scope>
</reference>
<evidence type="ECO:0000259" key="1">
    <source>
        <dbReference type="Pfam" id="PF05225"/>
    </source>
</evidence>
<proteinExistence type="predicted"/>
<evidence type="ECO:0000313" key="2">
    <source>
        <dbReference type="EMBL" id="GFS23277.1"/>
    </source>
</evidence>
<dbReference type="GO" id="GO:0003677">
    <property type="term" value="F:DNA binding"/>
    <property type="evidence" value="ECO:0007669"/>
    <property type="project" value="InterPro"/>
</dbReference>